<organism evidence="1 2">
    <name type="scientific">Synechococcus phage ACG-2014i</name>
    <dbReference type="NCBI Taxonomy" id="1493513"/>
    <lineage>
        <taxon>Viruses</taxon>
        <taxon>Duplodnaviria</taxon>
        <taxon>Heunggongvirae</taxon>
        <taxon>Uroviricota</taxon>
        <taxon>Caudoviricetes</taxon>
        <taxon>Pantevenvirales</taxon>
        <taxon>Kyanoviridae</taxon>
        <taxon>Chalconvirus</taxon>
        <taxon>Chalconvirus acg2014i</taxon>
    </lineage>
</organism>
<accession>A0A0E3FHP1</accession>
<protein>
    <submittedName>
        <fullName evidence="1">Virion structural protein</fullName>
    </submittedName>
</protein>
<sequence length="1497" mass="155838">MPAINVAKTDTFEKQRVKINEIGSQIFSISEGGSDLSTGNLKLGDGTKTVPSLAFTSDGSLGIFKPSSKSIGIVSGSKRILDFNEFGVFSFKDILLKKKSLTTELISIVSAGSQYDPGSFAALSLIGGTGLGATADITVDAFIGTTLTTGDDFAVGSFQSSLINGTGQDAEISFDVDGIQGSITQPGSGYAQNTYTNVSLTNVSGTGNGSTADITVTGDVVVSGNISNGGSGYSGPDQVYTNIELTGGSGTGLFADITLTAGVITSVVVTNGGSGYLASNVLGVDNADLSGDGGAPAGSGFAFTISSVVYNGVVTNISITGEGTGYDFGDVLSANQADLGNVGGSGFEFSVSSNPGVPYNIEFITKGSGYTVGDVLSLSGPVTGFATTLGGTIDNVAATVTSGSTTVVLASTTDIVAGMSVSGANSEFVESATVITVDSATDITVSDPSNVSGSTTITFTSNTPFLEVVVSDASNISNGFLVSQSSGTGIIAPNTTVSNVDTGTNTITFDIQPTRAGSATLDFSPGYGNPTTNFTHRVDVLGAISLINIVDGGTGYDVGDELSVSPTDLTETISKSVTVIDVDTIFPVQAIPSNTYSVGDTISVDGGEGGPTNTAIREIVISGGNITALIVNAIGIPDGSTFDTSYTTDTGGFSGHRYLIDGNLSQNLTFYVGSTYKFDTTDATNGSHIFSLSKYRDGSFSPSFIGNINTVLDTNTANITIADTTGILEGMAVSVTSGVGTIPSEVKVLQVVDSTTLTLSLNPDTAGSAVLSFVGVEYTDNVTRDGNNALTIKITSSTPNLYYYCQNHQDMGGYDNQEALITIDPNNPKTFGSGLIFSATDISETDIISGRVNDGTFNVVNSTGTSLDFDSGTVDDITSINTKTSTLTTTTIQSDTNSFENKIDLNSGTSINIVAGDFNIGSTIQVSNLSGDITTSGTLKSTTKISSNDILEIIDNSISVVPGQDLVFEIPSASKQAKFTSTSAVVIPVGDTSQRPLAGDSVSGAIRFNTETNQYEGYSATSTSWSSLGGVRDLDGNTYILAEFTTGANDNTLWFYNDSINTLKVTPEFFDFRSVKTISSTKLGLPTYSEWNSNVPVNVGDYIKYRNNLYEVTGSGSTGSSGSEPTDTSGNAFANGTAQLTWSQTAVAPITFDGVEELRIGPNKNCSLVIGSELKFEDNTISTSVQDLVIQPNAGKQVIVNSNTHFRIPAGTNNEKSIAPAGPGSIRFNTEILQFEGYSGANWSSLGGVRDVDGNTYIIPETAPAANENILYFYNNNSNTLQLTETVLDFTNIDTITTSGGNSLALDTQVFTLNSNDTTIDNSDSTRTFVSTTKQYLDLGLSSGLNVDPVLRLDNQGDVYLNTTFGTGSFNGVKIFDGDLKEFELADYKISSATFVLDKGGLESSSVVLYDTGSKGCKVTVVSKSDSGKRSLTEYAVIDTGTDIFHNEYASLNSSLDQYTASFDFNISNEPRITITLTDDHDVADIINFTVLIQEIK</sequence>
<dbReference type="GeneID" id="24404930"/>
<name>A0A0E3FHP1_9CAUD</name>
<evidence type="ECO:0000313" key="2">
    <source>
        <dbReference type="Proteomes" id="UP000033009"/>
    </source>
</evidence>
<dbReference type="Proteomes" id="UP000033009">
    <property type="component" value="Segment"/>
</dbReference>
<reference evidence="1 2" key="1">
    <citation type="submission" date="2013-12" db="EMBL/GenBank/DDBJ databases">
        <title>Ecological redundancy of diverse viral populations within a natural community.</title>
        <authorList>
            <person name="Gregory A.C."/>
            <person name="LaButti K."/>
            <person name="Copeland A."/>
            <person name="Woyke T."/>
            <person name="Sullivan M.B."/>
        </authorList>
    </citation>
    <scope>NUCLEOTIDE SEQUENCE [LARGE SCALE GENOMIC DNA]</scope>
    <source>
        <strain evidence="1">Syn7803US120</strain>
    </source>
</reference>
<dbReference type="RefSeq" id="YP_009140872.1">
    <property type="nucleotide sequence ID" value="NC_027132.1"/>
</dbReference>
<evidence type="ECO:0000313" key="1">
    <source>
        <dbReference type="EMBL" id="AIX26804.1"/>
    </source>
</evidence>
<gene>
    <name evidence="1" type="ORF">Syn7803US120_83</name>
</gene>
<keyword evidence="2" id="KW-1185">Reference proteome</keyword>
<dbReference type="KEGG" id="vg:24404930"/>
<proteinExistence type="predicted"/>
<dbReference type="EMBL" id="KJ019082">
    <property type="protein sequence ID" value="AIX26804.1"/>
    <property type="molecule type" value="Genomic_DNA"/>
</dbReference>